<keyword evidence="1" id="KW-0813">Transport</keyword>
<organism evidence="2 3">
    <name type="scientific">Congregibacter brevis</name>
    <dbReference type="NCBI Taxonomy" id="3081201"/>
    <lineage>
        <taxon>Bacteria</taxon>
        <taxon>Pseudomonadati</taxon>
        <taxon>Pseudomonadota</taxon>
        <taxon>Gammaproteobacteria</taxon>
        <taxon>Cellvibrionales</taxon>
        <taxon>Halieaceae</taxon>
        <taxon>Congregibacter</taxon>
    </lineage>
</organism>
<evidence type="ECO:0000256" key="1">
    <source>
        <dbReference type="HAMAP-Rule" id="MF_02088"/>
    </source>
</evidence>
<accession>A0ABZ0IEE4</accession>
<dbReference type="RefSeq" id="WP_407327086.1">
    <property type="nucleotide sequence ID" value="NZ_CP136865.1"/>
</dbReference>
<keyword evidence="1" id="KW-0997">Cell inner membrane</keyword>
<comment type="function">
    <text evidence="1">Involved in the import of queuosine (Q) precursors, required for Q precursor salvage.</text>
</comment>
<dbReference type="NCBIfam" id="TIGR00697">
    <property type="entry name" value="queuosine precursor transporter"/>
    <property type="match status" value="1"/>
</dbReference>
<comment type="subcellular location">
    <subcellularLocation>
        <location evidence="1">Cell inner membrane</location>
        <topology evidence="1">Multi-pass membrane protein</topology>
    </subcellularLocation>
</comment>
<name>A0ABZ0IEE4_9GAMM</name>
<proteinExistence type="inferred from homology"/>
<keyword evidence="1" id="KW-1133">Transmembrane helix</keyword>
<keyword evidence="1" id="KW-0472">Membrane</keyword>
<dbReference type="Proteomes" id="UP001626549">
    <property type="component" value="Chromosome"/>
</dbReference>
<comment type="similarity">
    <text evidence="1">Belongs to the vitamin uptake transporter (VUT/ECF) (TC 2.A.88) family. Q precursor transporter subfamily.</text>
</comment>
<feature type="transmembrane region" description="Helical" evidence="1">
    <location>
        <begin position="49"/>
        <end position="68"/>
    </location>
</feature>
<dbReference type="PANTHER" id="PTHR34300">
    <property type="entry name" value="QUEUOSINE PRECURSOR TRANSPORTER-RELATED"/>
    <property type="match status" value="1"/>
</dbReference>
<sequence length="277" mass="30465">MPTWVSGRAKVSPPKLQERRERVFIVLAGTFLCAMTLLNVIGITRFVQLGPMALAVGVLPYPLTFLCTDLICELYGKARANFLVSVGLGLNFLILFVLFLGNSIPSVPADAMPPWQIIQLAAPVALPNGDVVESSIGLYQLIYATTSGAVFASMLAYIAAQYCDVQLFHFWKRVTKGKHLWIRNNFSTLMSQMVDSVMVVTVTFGAAYFRGDVTTKALAILVGSNYLFKACVALLDTGPFYLAVHYLRRYLQLEEGNYASAEHALHTAENPARDTQA</sequence>
<feature type="transmembrane region" description="Helical" evidence="1">
    <location>
        <begin position="141"/>
        <end position="165"/>
    </location>
</feature>
<feature type="transmembrane region" description="Helical" evidence="1">
    <location>
        <begin position="23"/>
        <end position="43"/>
    </location>
</feature>
<reference evidence="2 3" key="1">
    <citation type="submission" date="2023-10" db="EMBL/GenBank/DDBJ databases">
        <title>Two novel species belonging to the OM43/NOR5 clade.</title>
        <authorList>
            <person name="Park M."/>
        </authorList>
    </citation>
    <scope>NUCLEOTIDE SEQUENCE [LARGE SCALE GENOMIC DNA]</scope>
    <source>
        <strain evidence="2 3">IMCC45268</strain>
    </source>
</reference>
<dbReference type="HAMAP" id="MF_02088">
    <property type="entry name" value="Q_prec_transport"/>
    <property type="match status" value="1"/>
</dbReference>
<keyword evidence="1" id="KW-1003">Cell membrane</keyword>
<feature type="transmembrane region" description="Helical" evidence="1">
    <location>
        <begin position="80"/>
        <end position="100"/>
    </location>
</feature>
<evidence type="ECO:0000313" key="2">
    <source>
        <dbReference type="EMBL" id="WOJ96406.1"/>
    </source>
</evidence>
<keyword evidence="3" id="KW-1185">Reference proteome</keyword>
<dbReference type="Pfam" id="PF02592">
    <property type="entry name" value="Vut_1"/>
    <property type="match status" value="1"/>
</dbReference>
<gene>
    <name evidence="2" type="ORF">R0137_14290</name>
</gene>
<dbReference type="InterPro" id="IPR003744">
    <property type="entry name" value="YhhQ"/>
</dbReference>
<dbReference type="EMBL" id="CP136865">
    <property type="protein sequence ID" value="WOJ96406.1"/>
    <property type="molecule type" value="Genomic_DNA"/>
</dbReference>
<protein>
    <recommendedName>
        <fullName evidence="1">Probable queuosine precursor transporter</fullName>
        <shortName evidence="1">Q precursor transporter</shortName>
    </recommendedName>
</protein>
<keyword evidence="1" id="KW-0812">Transmembrane</keyword>
<evidence type="ECO:0000313" key="3">
    <source>
        <dbReference type="Proteomes" id="UP001626549"/>
    </source>
</evidence>
<dbReference type="PANTHER" id="PTHR34300:SF2">
    <property type="entry name" value="QUEUOSINE PRECURSOR TRANSPORTER-RELATED"/>
    <property type="match status" value="1"/>
</dbReference>